<dbReference type="Pfam" id="PF04542">
    <property type="entry name" value="Sigma70_r2"/>
    <property type="match status" value="1"/>
</dbReference>
<dbReference type="InterPro" id="IPR013324">
    <property type="entry name" value="RNA_pol_sigma_r3/r4-like"/>
</dbReference>
<dbReference type="NCBIfam" id="TIGR02957">
    <property type="entry name" value="SigX4"/>
    <property type="match status" value="1"/>
</dbReference>
<evidence type="ECO:0000313" key="9">
    <source>
        <dbReference type="Proteomes" id="UP001500443"/>
    </source>
</evidence>
<comment type="caution">
    <text evidence="8">The sequence shown here is derived from an EMBL/GenBank/DDBJ whole genome shotgun (WGS) entry which is preliminary data.</text>
</comment>
<reference evidence="9" key="1">
    <citation type="journal article" date="2019" name="Int. J. Syst. Evol. Microbiol.">
        <title>The Global Catalogue of Microorganisms (GCM) 10K type strain sequencing project: providing services to taxonomists for standard genome sequencing and annotation.</title>
        <authorList>
            <consortium name="The Broad Institute Genomics Platform"/>
            <consortium name="The Broad Institute Genome Sequencing Center for Infectious Disease"/>
            <person name="Wu L."/>
            <person name="Ma J."/>
        </authorList>
    </citation>
    <scope>NUCLEOTIDE SEQUENCE [LARGE SCALE GENOMIC DNA]</scope>
    <source>
        <strain evidence="9">JCM 15481</strain>
    </source>
</reference>
<dbReference type="RefSeq" id="WP_027757592.1">
    <property type="nucleotide sequence ID" value="NZ_BAAAPF010000109.1"/>
</dbReference>
<accession>A0ABP5KAJ5</accession>
<proteinExistence type="inferred from homology"/>
<keyword evidence="9" id="KW-1185">Reference proteome</keyword>
<evidence type="ECO:0000259" key="7">
    <source>
        <dbReference type="Pfam" id="PF08281"/>
    </source>
</evidence>
<dbReference type="InterPro" id="IPR052704">
    <property type="entry name" value="ECF_Sigma-70_Domain"/>
</dbReference>
<keyword evidence="4" id="KW-0731">Sigma factor</keyword>
<organism evidence="8 9">
    <name type="scientific">Streptomyces synnematoformans</name>
    <dbReference type="NCBI Taxonomy" id="415721"/>
    <lineage>
        <taxon>Bacteria</taxon>
        <taxon>Bacillati</taxon>
        <taxon>Actinomycetota</taxon>
        <taxon>Actinomycetes</taxon>
        <taxon>Kitasatosporales</taxon>
        <taxon>Streptomycetaceae</taxon>
        <taxon>Streptomyces</taxon>
    </lineage>
</organism>
<dbReference type="Pfam" id="PF08281">
    <property type="entry name" value="Sigma70_r4_2"/>
    <property type="match status" value="1"/>
</dbReference>
<dbReference type="NCBIfam" id="NF007214">
    <property type="entry name" value="PRK09636.1"/>
    <property type="match status" value="1"/>
</dbReference>
<dbReference type="Proteomes" id="UP001500443">
    <property type="component" value="Unassembled WGS sequence"/>
</dbReference>
<dbReference type="EMBL" id="BAAAPF010000109">
    <property type="protein sequence ID" value="GAA2127830.1"/>
    <property type="molecule type" value="Genomic_DNA"/>
</dbReference>
<dbReference type="Gene3D" id="1.10.10.10">
    <property type="entry name" value="Winged helix-like DNA-binding domain superfamily/Winged helix DNA-binding domain"/>
    <property type="match status" value="1"/>
</dbReference>
<keyword evidence="3" id="KW-0805">Transcription regulation</keyword>
<dbReference type="InterPro" id="IPR032710">
    <property type="entry name" value="NTF2-like_dom_sf"/>
</dbReference>
<dbReference type="PANTHER" id="PTHR30173:SF36">
    <property type="entry name" value="ECF RNA POLYMERASE SIGMA FACTOR SIGJ"/>
    <property type="match status" value="1"/>
</dbReference>
<dbReference type="Gene3D" id="3.10.450.50">
    <property type="match status" value="1"/>
</dbReference>
<dbReference type="InterPro" id="IPR013325">
    <property type="entry name" value="RNA_pol_sigma_r2"/>
</dbReference>
<gene>
    <name evidence="8" type="ORF">GCM10009802_34660</name>
</gene>
<evidence type="ECO:0000256" key="4">
    <source>
        <dbReference type="ARBA" id="ARBA00023082"/>
    </source>
</evidence>
<name>A0ABP5KAJ5_9ACTN</name>
<comment type="subunit">
    <text evidence="2">Interacts transiently with the RNA polymerase catalytic core formed by RpoA, RpoB, RpoC and RpoZ (2 alpha, 1 beta, 1 beta' and 1 omega subunit) to form the RNA polymerase holoenzyme that can initiate transcription.</text>
</comment>
<evidence type="ECO:0000259" key="6">
    <source>
        <dbReference type="Pfam" id="PF04542"/>
    </source>
</evidence>
<sequence>MAYSTDLDVFEEHRSVLMGVAYRMLGAFADAEDVVQDTWLRWSTADREQVRDARGYLVRIATRLSLDRLRQAQARREAYVGSWLPEPVATDVRGDELSDGSERALLAESVTLAMLVVMESLSPLERAVFVLREAFGFPYAEIGATLDRSEEAVRQLAGRARRHVTERKPRYDVDVAAQRTITERFLEAAAGGDLEGLMAVLAPDVDVVSDAGGKAKAPRRVITGADKTARFLLGGTRDLGDLVEPRFVLREINGRPGLVLLSKGEPDSVMGLEVRAGRIARVYVMRNPEKLGAVTP</sequence>
<evidence type="ECO:0000256" key="2">
    <source>
        <dbReference type="ARBA" id="ARBA00011344"/>
    </source>
</evidence>
<dbReference type="SUPFAM" id="SSF88659">
    <property type="entry name" value="Sigma3 and sigma4 domains of RNA polymerase sigma factors"/>
    <property type="match status" value="1"/>
</dbReference>
<evidence type="ECO:0000313" key="8">
    <source>
        <dbReference type="EMBL" id="GAA2127830.1"/>
    </source>
</evidence>
<dbReference type="InterPro" id="IPR013249">
    <property type="entry name" value="RNA_pol_sigma70_r4_t2"/>
</dbReference>
<dbReference type="InterPro" id="IPR007627">
    <property type="entry name" value="RNA_pol_sigma70_r2"/>
</dbReference>
<dbReference type="InterPro" id="IPR036388">
    <property type="entry name" value="WH-like_DNA-bd_sf"/>
</dbReference>
<dbReference type="SUPFAM" id="SSF54427">
    <property type="entry name" value="NTF2-like"/>
    <property type="match status" value="1"/>
</dbReference>
<dbReference type="SUPFAM" id="SSF88946">
    <property type="entry name" value="Sigma2 domain of RNA polymerase sigma factors"/>
    <property type="match status" value="1"/>
</dbReference>
<feature type="domain" description="RNA polymerase sigma-70 region 2" evidence="6">
    <location>
        <begin position="10"/>
        <end position="73"/>
    </location>
</feature>
<comment type="similarity">
    <text evidence="1">Belongs to the sigma-70 factor family. ECF subfamily.</text>
</comment>
<evidence type="ECO:0000256" key="5">
    <source>
        <dbReference type="ARBA" id="ARBA00023163"/>
    </source>
</evidence>
<evidence type="ECO:0000256" key="1">
    <source>
        <dbReference type="ARBA" id="ARBA00010641"/>
    </source>
</evidence>
<keyword evidence="5" id="KW-0804">Transcription</keyword>
<dbReference type="Gene3D" id="1.10.1740.10">
    <property type="match status" value="1"/>
</dbReference>
<evidence type="ECO:0000256" key="3">
    <source>
        <dbReference type="ARBA" id="ARBA00023015"/>
    </source>
</evidence>
<dbReference type="InterPro" id="IPR014303">
    <property type="entry name" value="RNA_pol_sigma-70_ECF"/>
</dbReference>
<protein>
    <submittedName>
        <fullName evidence="8">RNA polymerase sigma-70 factor</fullName>
    </submittedName>
</protein>
<feature type="domain" description="RNA polymerase sigma factor 70 region 4 type 2" evidence="7">
    <location>
        <begin position="114"/>
        <end position="163"/>
    </location>
</feature>
<dbReference type="NCBIfam" id="TIGR02937">
    <property type="entry name" value="sigma70-ECF"/>
    <property type="match status" value="1"/>
</dbReference>
<dbReference type="PANTHER" id="PTHR30173">
    <property type="entry name" value="SIGMA 19 FACTOR"/>
    <property type="match status" value="1"/>
</dbReference>
<dbReference type="InterPro" id="IPR014284">
    <property type="entry name" value="RNA_pol_sigma-70_dom"/>
</dbReference>